<dbReference type="EMBL" id="BQNB010010797">
    <property type="protein sequence ID" value="GJS82086.1"/>
    <property type="molecule type" value="Genomic_DNA"/>
</dbReference>
<evidence type="ECO:0008006" key="3">
    <source>
        <dbReference type="Google" id="ProtNLM"/>
    </source>
</evidence>
<protein>
    <recommendedName>
        <fullName evidence="3">Reverse transcriptase domain-containing protein</fullName>
    </recommendedName>
</protein>
<keyword evidence="2" id="KW-1185">Reference proteome</keyword>
<reference evidence="1" key="1">
    <citation type="journal article" date="2022" name="Int. J. Mol. Sci.">
        <title>Draft Genome of Tanacetum Coccineum: Genomic Comparison of Closely Related Tanacetum-Family Plants.</title>
        <authorList>
            <person name="Yamashiro T."/>
            <person name="Shiraishi A."/>
            <person name="Nakayama K."/>
            <person name="Satake H."/>
        </authorList>
    </citation>
    <scope>NUCLEOTIDE SEQUENCE</scope>
</reference>
<reference evidence="1" key="2">
    <citation type="submission" date="2022-01" db="EMBL/GenBank/DDBJ databases">
        <authorList>
            <person name="Yamashiro T."/>
            <person name="Shiraishi A."/>
            <person name="Satake H."/>
            <person name="Nakayama K."/>
        </authorList>
    </citation>
    <scope>NUCLEOTIDE SEQUENCE</scope>
</reference>
<evidence type="ECO:0000313" key="1">
    <source>
        <dbReference type="EMBL" id="GJS82086.1"/>
    </source>
</evidence>
<comment type="caution">
    <text evidence="1">The sequence shown here is derived from an EMBL/GenBank/DDBJ whole genome shotgun (WGS) entry which is preliminary data.</text>
</comment>
<name>A0ABQ4YX44_9ASTR</name>
<dbReference type="Proteomes" id="UP001151760">
    <property type="component" value="Unassembled WGS sequence"/>
</dbReference>
<gene>
    <name evidence="1" type="ORF">Tco_0748627</name>
</gene>
<proteinExistence type="predicted"/>
<sequence length="293" mass="32987">MRRFMWLWGSFSNDLLWGCLIMGFQELLNSILSTIPSTPVIKILLNSAAGAKMSTFSSTQAVLIDVADLKDMWMIHTSSEVDPTYQDPEGDILLLEAILNSEHTPSPNQEQYLPGVRKELKLVKPKTVESPVDEPSEVEIKELPPILEYAFLVGEVPFYGEGRTIVLGHKISKSGIEVDRAKVEVYAKAPSSDYYFANYHAGKFIVKGMSSQQKNKFFKDVKHYFWDDPFLFKNCADQVIRRCVSGQEALDILKACHSGPTGGHYGAKPQHRMIFDSGFYWPPPKNPHLQGCP</sequence>
<evidence type="ECO:0000313" key="2">
    <source>
        <dbReference type="Proteomes" id="UP001151760"/>
    </source>
</evidence>
<accession>A0ABQ4YX44</accession>
<organism evidence="1 2">
    <name type="scientific">Tanacetum coccineum</name>
    <dbReference type="NCBI Taxonomy" id="301880"/>
    <lineage>
        <taxon>Eukaryota</taxon>
        <taxon>Viridiplantae</taxon>
        <taxon>Streptophyta</taxon>
        <taxon>Embryophyta</taxon>
        <taxon>Tracheophyta</taxon>
        <taxon>Spermatophyta</taxon>
        <taxon>Magnoliopsida</taxon>
        <taxon>eudicotyledons</taxon>
        <taxon>Gunneridae</taxon>
        <taxon>Pentapetalae</taxon>
        <taxon>asterids</taxon>
        <taxon>campanulids</taxon>
        <taxon>Asterales</taxon>
        <taxon>Asteraceae</taxon>
        <taxon>Asteroideae</taxon>
        <taxon>Anthemideae</taxon>
        <taxon>Anthemidinae</taxon>
        <taxon>Tanacetum</taxon>
    </lineage>
</organism>
<dbReference type="Gene3D" id="1.10.340.70">
    <property type="match status" value="1"/>
</dbReference>